<dbReference type="InterPro" id="IPR004895">
    <property type="entry name" value="Prenylated_rab_accept_PRA1"/>
</dbReference>
<dbReference type="GO" id="GO:0005794">
    <property type="term" value="C:Golgi apparatus"/>
    <property type="evidence" value="ECO:0007669"/>
    <property type="project" value="TreeGrafter"/>
</dbReference>
<reference evidence="9 10" key="2">
    <citation type="journal article" date="2017" name="Nature">
        <title>The Apostasia genome and the evolution of orchids.</title>
        <authorList>
            <person name="Zhang G.Q."/>
            <person name="Liu K.W."/>
            <person name="Li Z."/>
            <person name="Lohaus R."/>
            <person name="Hsiao Y.Y."/>
            <person name="Niu S.C."/>
            <person name="Wang J.Y."/>
            <person name="Lin Y.C."/>
            <person name="Xu Q."/>
            <person name="Chen L.J."/>
            <person name="Yoshida K."/>
            <person name="Fujiwara S."/>
            <person name="Wang Z.W."/>
            <person name="Zhang Y.Q."/>
            <person name="Mitsuda N."/>
            <person name="Wang M."/>
            <person name="Liu G.H."/>
            <person name="Pecoraro L."/>
            <person name="Huang H.X."/>
            <person name="Xiao X.J."/>
            <person name="Lin M."/>
            <person name="Wu X.Y."/>
            <person name="Wu W.L."/>
            <person name="Chen Y.Y."/>
            <person name="Chang S.B."/>
            <person name="Sakamoto S."/>
            <person name="Ohme-Takagi M."/>
            <person name="Yagi M."/>
            <person name="Zeng S.J."/>
            <person name="Shen C.Y."/>
            <person name="Yeh C.M."/>
            <person name="Luo Y.B."/>
            <person name="Tsai W.C."/>
            <person name="Van de Peer Y."/>
            <person name="Liu Z.J."/>
        </authorList>
    </citation>
    <scope>NUCLEOTIDE SEQUENCE [LARGE SCALE GENOMIC DNA]</scope>
    <source>
        <tissue evidence="9">The whole plant</tissue>
    </source>
</reference>
<dbReference type="PANTHER" id="PTHR19317:SF2">
    <property type="entry name" value="PRA1 FAMILY PROTEIN F2"/>
    <property type="match status" value="1"/>
</dbReference>
<evidence type="ECO:0000256" key="2">
    <source>
        <dbReference type="ARBA" id="ARBA00004141"/>
    </source>
</evidence>
<keyword evidence="4 7" id="KW-0812">Transmembrane</keyword>
<evidence type="ECO:0000313" key="10">
    <source>
        <dbReference type="Proteomes" id="UP000233837"/>
    </source>
</evidence>
<evidence type="ECO:0000313" key="9">
    <source>
        <dbReference type="EMBL" id="PKU65803.1"/>
    </source>
</evidence>
<organism evidence="9 10">
    <name type="scientific">Dendrobium catenatum</name>
    <dbReference type="NCBI Taxonomy" id="906689"/>
    <lineage>
        <taxon>Eukaryota</taxon>
        <taxon>Viridiplantae</taxon>
        <taxon>Streptophyta</taxon>
        <taxon>Embryophyta</taxon>
        <taxon>Tracheophyta</taxon>
        <taxon>Spermatophyta</taxon>
        <taxon>Magnoliopsida</taxon>
        <taxon>Liliopsida</taxon>
        <taxon>Asparagales</taxon>
        <taxon>Orchidaceae</taxon>
        <taxon>Epidendroideae</taxon>
        <taxon>Malaxideae</taxon>
        <taxon>Dendrobiinae</taxon>
        <taxon>Dendrobium</taxon>
    </lineage>
</organism>
<protein>
    <recommendedName>
        <fullName evidence="7">PRA1 family protein</fullName>
    </recommendedName>
</protein>
<dbReference type="GO" id="GO:0016192">
    <property type="term" value="P:vesicle-mediated transport"/>
    <property type="evidence" value="ECO:0007669"/>
    <property type="project" value="TreeGrafter"/>
</dbReference>
<comment type="similarity">
    <text evidence="3 7">Belongs to the PRA1 family.</text>
</comment>
<dbReference type="GO" id="GO:0005783">
    <property type="term" value="C:endoplasmic reticulum"/>
    <property type="evidence" value="ECO:0007669"/>
    <property type="project" value="TreeGrafter"/>
</dbReference>
<evidence type="ECO:0000256" key="8">
    <source>
        <dbReference type="SAM" id="MobiDB-lite"/>
    </source>
</evidence>
<name>A0A2I0VQZ4_9ASPA</name>
<sequence length="208" mass="22481">MSNSNGSFLRSTNSKTPMANYGTIPSSASPPSLDFISRAKERGRAALSTRRPWSEMISARVLSLPPSLGDVYLRIRTNVTYFSMNYGIVFLFVVFLSLLLHPGSLLVFFLLIGAWIFLFFLRDQPLVIGGRAFDESFILICLSVVTIVLLLISNSTVDIVGSVATGSVVVLAHAVLRRTDDLAVDEEAAVAGGWYAAVGESSRTSPAS</sequence>
<accession>A0A2I0VQZ4</accession>
<feature type="transmembrane region" description="Helical" evidence="7">
    <location>
        <begin position="105"/>
        <end position="121"/>
    </location>
</feature>
<keyword evidence="10" id="KW-1185">Reference proteome</keyword>
<dbReference type="Pfam" id="PF03208">
    <property type="entry name" value="PRA1"/>
    <property type="match status" value="1"/>
</dbReference>
<evidence type="ECO:0000256" key="6">
    <source>
        <dbReference type="ARBA" id="ARBA00023136"/>
    </source>
</evidence>
<dbReference type="AlphaFoldDB" id="A0A2I0VQZ4"/>
<dbReference type="PANTHER" id="PTHR19317">
    <property type="entry name" value="PRENYLATED RAB ACCEPTOR 1-RELATED"/>
    <property type="match status" value="1"/>
</dbReference>
<dbReference type="STRING" id="906689.A0A2I0VQZ4"/>
<evidence type="ECO:0000256" key="3">
    <source>
        <dbReference type="ARBA" id="ARBA00006483"/>
    </source>
</evidence>
<gene>
    <name evidence="9" type="primary">PRA1F2</name>
    <name evidence="9" type="ORF">MA16_Dca009132</name>
</gene>
<keyword evidence="5 7" id="KW-1133">Transmembrane helix</keyword>
<comment type="function">
    <text evidence="1 7">May be involved in both secretory and endocytic intracellular trafficking in the endosomal/prevacuolar compartments.</text>
</comment>
<comment type="subcellular location">
    <subcellularLocation>
        <location evidence="2 7">Membrane</location>
        <topology evidence="2 7">Multi-pass membrane protein</topology>
    </subcellularLocation>
</comment>
<dbReference type="Proteomes" id="UP000233837">
    <property type="component" value="Unassembled WGS sequence"/>
</dbReference>
<evidence type="ECO:0000256" key="5">
    <source>
        <dbReference type="ARBA" id="ARBA00022989"/>
    </source>
</evidence>
<dbReference type="EMBL" id="KZ503304">
    <property type="protein sequence ID" value="PKU65803.1"/>
    <property type="molecule type" value="Genomic_DNA"/>
</dbReference>
<feature type="transmembrane region" description="Helical" evidence="7">
    <location>
        <begin position="159"/>
        <end position="176"/>
    </location>
</feature>
<evidence type="ECO:0000256" key="7">
    <source>
        <dbReference type="RuleBase" id="RU363107"/>
    </source>
</evidence>
<evidence type="ECO:0000256" key="4">
    <source>
        <dbReference type="ARBA" id="ARBA00022692"/>
    </source>
</evidence>
<keyword evidence="7" id="KW-0813">Transport</keyword>
<feature type="transmembrane region" description="Helical" evidence="7">
    <location>
        <begin position="133"/>
        <end position="153"/>
    </location>
</feature>
<feature type="region of interest" description="Disordered" evidence="8">
    <location>
        <begin position="1"/>
        <end position="25"/>
    </location>
</feature>
<dbReference type="GO" id="GO:0016020">
    <property type="term" value="C:membrane"/>
    <property type="evidence" value="ECO:0007669"/>
    <property type="project" value="UniProtKB-SubCell"/>
</dbReference>
<keyword evidence="6 7" id="KW-0472">Membrane</keyword>
<proteinExistence type="inferred from homology"/>
<evidence type="ECO:0000256" key="1">
    <source>
        <dbReference type="ARBA" id="ARBA00002501"/>
    </source>
</evidence>
<reference evidence="9 10" key="1">
    <citation type="journal article" date="2016" name="Sci. Rep.">
        <title>The Dendrobium catenatum Lindl. genome sequence provides insights into polysaccharide synthase, floral development and adaptive evolution.</title>
        <authorList>
            <person name="Zhang G.Q."/>
            <person name="Xu Q."/>
            <person name="Bian C."/>
            <person name="Tsai W.C."/>
            <person name="Yeh C.M."/>
            <person name="Liu K.W."/>
            <person name="Yoshida K."/>
            <person name="Zhang L.S."/>
            <person name="Chang S.B."/>
            <person name="Chen F."/>
            <person name="Shi Y."/>
            <person name="Su Y.Y."/>
            <person name="Zhang Y.Q."/>
            <person name="Chen L.J."/>
            <person name="Yin Y."/>
            <person name="Lin M."/>
            <person name="Huang H."/>
            <person name="Deng H."/>
            <person name="Wang Z.W."/>
            <person name="Zhu S.L."/>
            <person name="Zhao X."/>
            <person name="Deng C."/>
            <person name="Niu S.C."/>
            <person name="Huang J."/>
            <person name="Wang M."/>
            <person name="Liu G.H."/>
            <person name="Yang H.J."/>
            <person name="Xiao X.J."/>
            <person name="Hsiao Y.Y."/>
            <person name="Wu W.L."/>
            <person name="Chen Y.Y."/>
            <person name="Mitsuda N."/>
            <person name="Ohme-Takagi M."/>
            <person name="Luo Y.B."/>
            <person name="Van de Peer Y."/>
            <person name="Liu Z.J."/>
        </authorList>
    </citation>
    <scope>NUCLEOTIDE SEQUENCE [LARGE SCALE GENOMIC DNA]</scope>
    <source>
        <tissue evidence="9">The whole plant</tissue>
    </source>
</reference>